<dbReference type="OrthoDB" id="2583594at2"/>
<dbReference type="HOGENOM" id="CLU_881960_0_0_9"/>
<evidence type="ECO:0000313" key="1">
    <source>
        <dbReference type="EMBL" id="EOT30341.1"/>
    </source>
</evidence>
<evidence type="ECO:0000313" key="2">
    <source>
        <dbReference type="Proteomes" id="UP000014136"/>
    </source>
</evidence>
<dbReference type="EMBL" id="AHYT01000001">
    <property type="protein sequence ID" value="EOT30341.1"/>
    <property type="molecule type" value="Genomic_DNA"/>
</dbReference>
<keyword evidence="2" id="KW-1185">Reference proteome</keyword>
<organism evidence="1 2">
    <name type="scientific">Enterococcus saccharolyticus subsp. saccharolyticus ATCC 43076</name>
    <dbReference type="NCBI Taxonomy" id="1139996"/>
    <lineage>
        <taxon>Bacteria</taxon>
        <taxon>Bacillati</taxon>
        <taxon>Bacillota</taxon>
        <taxon>Bacilli</taxon>
        <taxon>Lactobacillales</taxon>
        <taxon>Enterococcaceae</taxon>
        <taxon>Enterococcus</taxon>
    </lineage>
</organism>
<dbReference type="PATRIC" id="fig|1139996.3.peg.34"/>
<accession>S0JTU8</accession>
<dbReference type="eggNOG" id="ENOG502ZSDS">
    <property type="taxonomic scope" value="Bacteria"/>
</dbReference>
<name>S0JTU8_9ENTE</name>
<comment type="caution">
    <text evidence="1">The sequence shown here is derived from an EMBL/GenBank/DDBJ whole genome shotgun (WGS) entry which is preliminary data.</text>
</comment>
<reference evidence="1 2" key="1">
    <citation type="submission" date="2013-03" db="EMBL/GenBank/DDBJ databases">
        <title>The Genome Sequence of Enterococcus saccharolyticus ATCC_43076 (Illumina only assembly).</title>
        <authorList>
            <consortium name="The Broad Institute Genomics Platform"/>
            <consortium name="The Broad Institute Genome Sequencing Center for Infectious Disease"/>
            <person name="Earl A."/>
            <person name="Russ C."/>
            <person name="Gilmore M."/>
            <person name="Surin D."/>
            <person name="Walker B."/>
            <person name="Young S."/>
            <person name="Zeng Q."/>
            <person name="Gargeya S."/>
            <person name="Fitzgerald M."/>
            <person name="Haas B."/>
            <person name="Abouelleil A."/>
            <person name="Allen A.W."/>
            <person name="Alvarado L."/>
            <person name="Arachchi H.M."/>
            <person name="Berlin A.M."/>
            <person name="Chapman S.B."/>
            <person name="Gainer-Dewar J."/>
            <person name="Goldberg J."/>
            <person name="Griggs A."/>
            <person name="Gujja S."/>
            <person name="Hansen M."/>
            <person name="Howarth C."/>
            <person name="Imamovic A."/>
            <person name="Ireland A."/>
            <person name="Larimer J."/>
            <person name="McCowan C."/>
            <person name="Murphy C."/>
            <person name="Pearson M."/>
            <person name="Poon T.W."/>
            <person name="Priest M."/>
            <person name="Roberts A."/>
            <person name="Saif S."/>
            <person name="Shea T."/>
            <person name="Sisk P."/>
            <person name="Sykes S."/>
            <person name="Wortman J."/>
            <person name="Nusbaum C."/>
            <person name="Birren B."/>
        </authorList>
    </citation>
    <scope>NUCLEOTIDE SEQUENCE [LARGE SCALE GENOMIC DNA]</scope>
    <source>
        <strain evidence="1 2">ATCC 43076</strain>
    </source>
</reference>
<dbReference type="STRING" id="41997.RV16_GL002370"/>
<proteinExistence type="predicted"/>
<dbReference type="AlphaFoldDB" id="S0JTU8"/>
<sequence length="291" mass="33336">MSLTARLHSKRPVDQQLQALLRALSPRAGDFYTVKWKKAFSKDYELLVPYGLHSAAEASLVGTAFDYFLRLETAKKTGIFFKSEQLVAVFGYTCWCAHVPSARRIEARVRQALKNIDAYQREYLPIYEDCFLLAKLEAMYRSGRFSEDVEEVVKPPHARLLKELRDLQTVAESAFLSHVETTTDVKYNPSFGLGSELVNGADGDIIIDGLLVDFKTSKKYNYSWQDTAQIVGYYFLNRLNQVVRGDNTMDFHKVALYQARYGEMAMIDLATFYQGQEEDLLRQLMMILQKG</sequence>
<dbReference type="RefSeq" id="WP_016173856.1">
    <property type="nucleotide sequence ID" value="NZ_KE136389.1"/>
</dbReference>
<evidence type="ECO:0008006" key="3">
    <source>
        <dbReference type="Google" id="ProtNLM"/>
    </source>
</evidence>
<protein>
    <recommendedName>
        <fullName evidence="3">PD-(D/E)XK endonuclease-like domain-containing protein</fullName>
    </recommendedName>
</protein>
<dbReference type="Proteomes" id="UP000014136">
    <property type="component" value="Unassembled WGS sequence"/>
</dbReference>
<gene>
    <name evidence="1" type="ORF">OMQ_00044</name>
</gene>